<accession>E4WV83</accession>
<protein>
    <submittedName>
        <fullName evidence="1">Uncharacterized protein</fullName>
    </submittedName>
</protein>
<sequence>MFPKEFIFLRRDLLNQQDTLRDCPEKHEEGRRCSEGDLFMDQALQLALLQQSQANFNKENQQKTTQDPITSQVTQKNTFREIVSLLEKIMFFGRFVCPVCSSIQFLNSDAGDDERARLGIPIRQFYATTAAATSRQSARRTTGNVPNLYFEHMSY</sequence>
<proteinExistence type="predicted"/>
<dbReference type="InParanoid" id="E4WV83"/>
<organism evidence="1">
    <name type="scientific">Oikopleura dioica</name>
    <name type="common">Tunicate</name>
    <dbReference type="NCBI Taxonomy" id="34765"/>
    <lineage>
        <taxon>Eukaryota</taxon>
        <taxon>Metazoa</taxon>
        <taxon>Chordata</taxon>
        <taxon>Tunicata</taxon>
        <taxon>Appendicularia</taxon>
        <taxon>Copelata</taxon>
        <taxon>Oikopleuridae</taxon>
        <taxon>Oikopleura</taxon>
    </lineage>
</organism>
<evidence type="ECO:0000313" key="1">
    <source>
        <dbReference type="EMBL" id="CBY21036.1"/>
    </source>
</evidence>
<gene>
    <name evidence="1" type="ORF">GSOID_T00008787001</name>
</gene>
<evidence type="ECO:0000313" key="2">
    <source>
        <dbReference type="Proteomes" id="UP000001307"/>
    </source>
</evidence>
<dbReference type="AlphaFoldDB" id="E4WV83"/>
<dbReference type="EMBL" id="FN653017">
    <property type="protein sequence ID" value="CBY21036.1"/>
    <property type="molecule type" value="Genomic_DNA"/>
</dbReference>
<dbReference type="Proteomes" id="UP000001307">
    <property type="component" value="Unassembled WGS sequence"/>
</dbReference>
<reference evidence="1" key="1">
    <citation type="journal article" date="2010" name="Science">
        <title>Plasticity of animal genome architecture unmasked by rapid evolution of a pelagic tunicate.</title>
        <authorList>
            <person name="Denoeud F."/>
            <person name="Henriet S."/>
            <person name="Mungpakdee S."/>
            <person name="Aury J.M."/>
            <person name="Da Silva C."/>
            <person name="Brinkmann H."/>
            <person name="Mikhaleva J."/>
            <person name="Olsen L.C."/>
            <person name="Jubin C."/>
            <person name="Canestro C."/>
            <person name="Bouquet J.M."/>
            <person name="Danks G."/>
            <person name="Poulain J."/>
            <person name="Campsteijn C."/>
            <person name="Adamski M."/>
            <person name="Cross I."/>
            <person name="Yadetie F."/>
            <person name="Muffato M."/>
            <person name="Louis A."/>
            <person name="Butcher S."/>
            <person name="Tsagkogeorga G."/>
            <person name="Konrad A."/>
            <person name="Singh S."/>
            <person name="Jensen M.F."/>
            <person name="Cong E.H."/>
            <person name="Eikeseth-Otteraa H."/>
            <person name="Noel B."/>
            <person name="Anthouard V."/>
            <person name="Porcel B.M."/>
            <person name="Kachouri-Lafond R."/>
            <person name="Nishino A."/>
            <person name="Ugolini M."/>
            <person name="Chourrout P."/>
            <person name="Nishida H."/>
            <person name="Aasland R."/>
            <person name="Huzurbazar S."/>
            <person name="Westhof E."/>
            <person name="Delsuc F."/>
            <person name="Lehrach H."/>
            <person name="Reinhardt R."/>
            <person name="Weissenbach J."/>
            <person name="Roy S.W."/>
            <person name="Artiguenave F."/>
            <person name="Postlethwait J.H."/>
            <person name="Manak J.R."/>
            <person name="Thompson E.M."/>
            <person name="Jaillon O."/>
            <person name="Du Pasquier L."/>
            <person name="Boudinot P."/>
            <person name="Liberles D.A."/>
            <person name="Volff J.N."/>
            <person name="Philippe H."/>
            <person name="Lenhard B."/>
            <person name="Roest Crollius H."/>
            <person name="Wincker P."/>
            <person name="Chourrout D."/>
        </authorList>
    </citation>
    <scope>NUCLEOTIDE SEQUENCE [LARGE SCALE GENOMIC DNA]</scope>
</reference>
<name>E4WV83_OIKDI</name>
<keyword evidence="2" id="KW-1185">Reference proteome</keyword>